<protein>
    <submittedName>
        <fullName evidence="1">Crosslink repair DNA glycosylase YcaQ family protein</fullName>
    </submittedName>
</protein>
<dbReference type="InterPro" id="IPR009351">
    <property type="entry name" value="AlkZ-like"/>
</dbReference>
<name>A0ABV2YDW7_9ACTN</name>
<organism evidence="1 2">
    <name type="scientific">Streptomyces fragilis</name>
    <dbReference type="NCBI Taxonomy" id="67301"/>
    <lineage>
        <taxon>Bacteria</taxon>
        <taxon>Bacillati</taxon>
        <taxon>Actinomycetota</taxon>
        <taxon>Actinomycetes</taxon>
        <taxon>Kitasatosporales</taxon>
        <taxon>Streptomycetaceae</taxon>
        <taxon>Streptomyces</taxon>
    </lineage>
</organism>
<gene>
    <name evidence="1" type="ORF">AB0E65_06790</name>
</gene>
<dbReference type="PANTHER" id="PTHR30528">
    <property type="entry name" value="CYTOPLASMIC PROTEIN"/>
    <property type="match status" value="1"/>
</dbReference>
<dbReference type="Pfam" id="PF06224">
    <property type="entry name" value="AlkZ-like"/>
    <property type="match status" value="1"/>
</dbReference>
<dbReference type="EMBL" id="JBEZUR010000006">
    <property type="protein sequence ID" value="MEU3553917.1"/>
    <property type="molecule type" value="Genomic_DNA"/>
</dbReference>
<evidence type="ECO:0000313" key="1">
    <source>
        <dbReference type="EMBL" id="MEU3553917.1"/>
    </source>
</evidence>
<keyword evidence="2" id="KW-1185">Reference proteome</keyword>
<evidence type="ECO:0000313" key="2">
    <source>
        <dbReference type="Proteomes" id="UP001550850"/>
    </source>
</evidence>
<comment type="caution">
    <text evidence="1">The sequence shown here is derived from an EMBL/GenBank/DDBJ whole genome shotgun (WGS) entry which is preliminary data.</text>
</comment>
<dbReference type="Proteomes" id="UP001550850">
    <property type="component" value="Unassembled WGS sequence"/>
</dbReference>
<dbReference type="PANTHER" id="PTHR30528:SF0">
    <property type="entry name" value="CYTOPLASMIC PROTEIN"/>
    <property type="match status" value="1"/>
</dbReference>
<dbReference type="RefSeq" id="WP_108955087.1">
    <property type="nucleotide sequence ID" value="NZ_BEVZ01000005.1"/>
</dbReference>
<accession>A0ABV2YDW7</accession>
<reference evidence="1 2" key="1">
    <citation type="submission" date="2024-06" db="EMBL/GenBank/DDBJ databases">
        <title>The Natural Products Discovery Center: Release of the First 8490 Sequenced Strains for Exploring Actinobacteria Biosynthetic Diversity.</title>
        <authorList>
            <person name="Kalkreuter E."/>
            <person name="Kautsar S.A."/>
            <person name="Yang D."/>
            <person name="Bader C.D."/>
            <person name="Teijaro C.N."/>
            <person name="Fluegel L."/>
            <person name="Davis C.M."/>
            <person name="Simpson J.R."/>
            <person name="Lauterbach L."/>
            <person name="Steele A.D."/>
            <person name="Gui C."/>
            <person name="Meng S."/>
            <person name="Li G."/>
            <person name="Viehrig K."/>
            <person name="Ye F."/>
            <person name="Su P."/>
            <person name="Kiefer A.F."/>
            <person name="Nichols A."/>
            <person name="Cepeda A.J."/>
            <person name="Yan W."/>
            <person name="Fan B."/>
            <person name="Jiang Y."/>
            <person name="Adhikari A."/>
            <person name="Zheng C.-J."/>
            <person name="Schuster L."/>
            <person name="Cowan T.M."/>
            <person name="Smanski M.J."/>
            <person name="Chevrette M.G."/>
            <person name="De Carvalho L.P.S."/>
            <person name="Shen B."/>
        </authorList>
    </citation>
    <scope>NUCLEOTIDE SEQUENCE [LARGE SCALE GENOMIC DNA]</scope>
    <source>
        <strain evidence="1 2">NPDC038104</strain>
    </source>
</reference>
<proteinExistence type="predicted"/>
<sequence>MALLSASSRPRPVAELSADEARRIALRAQGLLGAPDRRGGVRGILRHLGAVQLDTISVLARSHELVPYARLGAVGRGTVESAYWGRDGDGRPHSFEYWSHAACVLPVEEWPHFAFRRRAYRARPMWGHELPEGAYAQVIEQLRSEGPLTATELGGAKRTSEWWDWSASKVAVERALMYGEVVCVERRGWKRVYDLAERAVPEALLHDELDDTECVRRLVAQAGRALGVGTRSDIADYHRLRADQFDAVVGDSGLVPVTVEGWGRPAWADPQALETPPRGRHRTTLLSPFDSLIWERARTERIFGFTHRLEAYTPKARRVYGYFAMPVLAGGRLVGRVDPARSGRTLVARQVSLEGPRAVRDVARALLEAASWVDCTDVRVERMDPPELREALVAELAALTA</sequence>